<dbReference type="EMBL" id="CP003364">
    <property type="protein sequence ID" value="AGA25726.1"/>
    <property type="molecule type" value="Genomic_DNA"/>
</dbReference>
<dbReference type="HOGENOM" id="CLU_3367337_0_0_0"/>
<dbReference type="KEGG" id="saci:Sinac_1339"/>
<proteinExistence type="predicted"/>
<gene>
    <name evidence="1" type="ordered locus">Sinac_1339</name>
</gene>
<dbReference type="STRING" id="886293.Sinac_1339"/>
<evidence type="ECO:0000313" key="2">
    <source>
        <dbReference type="Proteomes" id="UP000010798"/>
    </source>
</evidence>
<dbReference type="AlphaFoldDB" id="L0DAM1"/>
<keyword evidence="2" id="KW-1185">Reference proteome</keyword>
<organism evidence="1 2">
    <name type="scientific">Singulisphaera acidiphila (strain ATCC BAA-1392 / DSM 18658 / VKM B-2454 / MOB10)</name>
    <dbReference type="NCBI Taxonomy" id="886293"/>
    <lineage>
        <taxon>Bacteria</taxon>
        <taxon>Pseudomonadati</taxon>
        <taxon>Planctomycetota</taxon>
        <taxon>Planctomycetia</taxon>
        <taxon>Isosphaerales</taxon>
        <taxon>Isosphaeraceae</taxon>
        <taxon>Singulisphaera</taxon>
    </lineage>
</organism>
<sequence length="35" mass="3803">MTGGHVQFVTNRANVATWHSIPMRSGGEVISFDSL</sequence>
<dbReference type="Proteomes" id="UP000010798">
    <property type="component" value="Chromosome"/>
</dbReference>
<accession>L0DAM1</accession>
<reference evidence="1 2" key="1">
    <citation type="submission" date="2012-02" db="EMBL/GenBank/DDBJ databases">
        <title>Complete sequence of chromosome of Singulisphaera acidiphila DSM 18658.</title>
        <authorList>
            <consortium name="US DOE Joint Genome Institute (JGI-PGF)"/>
            <person name="Lucas S."/>
            <person name="Copeland A."/>
            <person name="Lapidus A."/>
            <person name="Glavina del Rio T."/>
            <person name="Dalin E."/>
            <person name="Tice H."/>
            <person name="Bruce D."/>
            <person name="Goodwin L."/>
            <person name="Pitluck S."/>
            <person name="Peters L."/>
            <person name="Ovchinnikova G."/>
            <person name="Chertkov O."/>
            <person name="Kyrpides N."/>
            <person name="Mavromatis K."/>
            <person name="Ivanova N."/>
            <person name="Brettin T."/>
            <person name="Detter J.C."/>
            <person name="Han C."/>
            <person name="Larimer F."/>
            <person name="Land M."/>
            <person name="Hauser L."/>
            <person name="Markowitz V."/>
            <person name="Cheng J.-F."/>
            <person name="Hugenholtz P."/>
            <person name="Woyke T."/>
            <person name="Wu D."/>
            <person name="Tindall B."/>
            <person name="Pomrenke H."/>
            <person name="Brambilla E."/>
            <person name="Klenk H.-P."/>
            <person name="Eisen J.A."/>
        </authorList>
    </citation>
    <scope>NUCLEOTIDE SEQUENCE [LARGE SCALE GENOMIC DNA]</scope>
    <source>
        <strain evidence="2">ATCC BAA-1392 / DSM 18658 / VKM B-2454 / MOB10</strain>
    </source>
</reference>
<name>L0DAM1_SINAD</name>
<protein>
    <submittedName>
        <fullName evidence="1">Uncharacterized protein</fullName>
    </submittedName>
</protein>
<evidence type="ECO:0000313" key="1">
    <source>
        <dbReference type="EMBL" id="AGA25726.1"/>
    </source>
</evidence>